<reference evidence="1" key="2">
    <citation type="journal article" date="2022" name="New Phytol.">
        <title>Evolutionary transition to the ectomycorrhizal habit in the genomes of a hyperdiverse lineage of mushroom-forming fungi.</title>
        <authorList>
            <person name="Looney B."/>
            <person name="Miyauchi S."/>
            <person name="Morin E."/>
            <person name="Drula E."/>
            <person name="Courty P.E."/>
            <person name="Kohler A."/>
            <person name="Kuo A."/>
            <person name="LaButti K."/>
            <person name="Pangilinan J."/>
            <person name="Lipzen A."/>
            <person name="Riley R."/>
            <person name="Andreopoulos W."/>
            <person name="He G."/>
            <person name="Johnson J."/>
            <person name="Nolan M."/>
            <person name="Tritt A."/>
            <person name="Barry K.W."/>
            <person name="Grigoriev I.V."/>
            <person name="Nagy L.G."/>
            <person name="Hibbett D."/>
            <person name="Henrissat B."/>
            <person name="Matheny P.B."/>
            <person name="Labbe J."/>
            <person name="Martin F.M."/>
        </authorList>
    </citation>
    <scope>NUCLEOTIDE SEQUENCE</scope>
    <source>
        <strain evidence="1">FP105234-sp</strain>
    </source>
</reference>
<proteinExistence type="predicted"/>
<organism evidence="1 2">
    <name type="scientific">Auriscalpium vulgare</name>
    <dbReference type="NCBI Taxonomy" id="40419"/>
    <lineage>
        <taxon>Eukaryota</taxon>
        <taxon>Fungi</taxon>
        <taxon>Dikarya</taxon>
        <taxon>Basidiomycota</taxon>
        <taxon>Agaricomycotina</taxon>
        <taxon>Agaricomycetes</taxon>
        <taxon>Russulales</taxon>
        <taxon>Auriscalpiaceae</taxon>
        <taxon>Auriscalpium</taxon>
    </lineage>
</organism>
<evidence type="ECO:0000313" key="1">
    <source>
        <dbReference type="EMBL" id="KAI0043063.1"/>
    </source>
</evidence>
<protein>
    <submittedName>
        <fullName evidence="1">Uncharacterized protein</fullName>
    </submittedName>
</protein>
<dbReference type="Proteomes" id="UP000814033">
    <property type="component" value="Unassembled WGS sequence"/>
</dbReference>
<evidence type="ECO:0000313" key="2">
    <source>
        <dbReference type="Proteomes" id="UP000814033"/>
    </source>
</evidence>
<keyword evidence="2" id="KW-1185">Reference proteome</keyword>
<accession>A0ACB8RG48</accession>
<comment type="caution">
    <text evidence="1">The sequence shown here is derived from an EMBL/GenBank/DDBJ whole genome shotgun (WGS) entry which is preliminary data.</text>
</comment>
<dbReference type="EMBL" id="MU276034">
    <property type="protein sequence ID" value="KAI0043063.1"/>
    <property type="molecule type" value="Genomic_DNA"/>
</dbReference>
<reference evidence="1" key="1">
    <citation type="submission" date="2021-02" db="EMBL/GenBank/DDBJ databases">
        <authorList>
            <consortium name="DOE Joint Genome Institute"/>
            <person name="Ahrendt S."/>
            <person name="Looney B.P."/>
            <person name="Miyauchi S."/>
            <person name="Morin E."/>
            <person name="Drula E."/>
            <person name="Courty P.E."/>
            <person name="Chicoki N."/>
            <person name="Fauchery L."/>
            <person name="Kohler A."/>
            <person name="Kuo A."/>
            <person name="Labutti K."/>
            <person name="Pangilinan J."/>
            <person name="Lipzen A."/>
            <person name="Riley R."/>
            <person name="Andreopoulos W."/>
            <person name="He G."/>
            <person name="Johnson J."/>
            <person name="Barry K.W."/>
            <person name="Grigoriev I.V."/>
            <person name="Nagy L."/>
            <person name="Hibbett D."/>
            <person name="Henrissat B."/>
            <person name="Matheny P.B."/>
            <person name="Labbe J."/>
            <person name="Martin F."/>
        </authorList>
    </citation>
    <scope>NUCLEOTIDE SEQUENCE</scope>
    <source>
        <strain evidence="1">FP105234-sp</strain>
    </source>
</reference>
<sequence length="465" mass="50973">MVSGKRGKRPQPTALQKKHRKDKADALQKDITAAQDVLLGWAKKIATKHSRSLPWVTGRLLMGGKLLRTKRRSNAWTVFLAQKLHSINSKRKPGDRLKVSSIPSDVMEDIKAEYKGMGDEDLEELREEGAKARKTKETAGRQTEAGRQKDFDATFGNLVQEAVAVQERTRCEIVILAVRGDTMHTARPIVYASPRARAWISFKFKLSLSEMGLQFEAFVVGNVATGEFTIIGNKINDHVGWVRERIAEGLNCFLLEARLIAPGEKVKMEYKNYPEKIVKKFGIELHGWPLEDRVNDIAKLTRKNLNTVIEALKDGSCRWEKLMDDELCVRLQQLASPSRAPLTLEPTPSASITPIAATTPPFAFEIAPPTPAEAAALEALARMGGDFQFNVDAVGSSFLGDQAAPEGALTLPNDDLYGTASNGDFTPYGSTPSLLGDQPISWAPAVTLDASSSSSSASTSTLTWV</sequence>
<name>A0ACB8RG48_9AGAM</name>
<gene>
    <name evidence="1" type="ORF">FA95DRAFT_1609681</name>
</gene>